<dbReference type="Proteomes" id="UP000735205">
    <property type="component" value="Unassembled WGS sequence"/>
</dbReference>
<dbReference type="EMBL" id="JAAMFJ010000001">
    <property type="protein sequence ID" value="MBS9336006.1"/>
    <property type="molecule type" value="Genomic_DNA"/>
</dbReference>
<keyword evidence="2" id="KW-1185">Reference proteome</keyword>
<protein>
    <submittedName>
        <fullName evidence="1">Uncharacterized protein</fullName>
    </submittedName>
</protein>
<gene>
    <name evidence="1" type="ORF">G6R28_02010</name>
</gene>
<evidence type="ECO:0000313" key="1">
    <source>
        <dbReference type="EMBL" id="MBS9336006.1"/>
    </source>
</evidence>
<evidence type="ECO:0000313" key="2">
    <source>
        <dbReference type="Proteomes" id="UP000735205"/>
    </source>
</evidence>
<dbReference type="SUPFAM" id="SSF51735">
    <property type="entry name" value="NAD(P)-binding Rossmann-fold domains"/>
    <property type="match status" value="1"/>
</dbReference>
<sequence length="108" mass="11826">MPNKIDYVINLVGRPENTAEKDKQTNWLPAQNALTLAGKYRIKGLGFVQVKLGPKCFIQTKVDIASEYQDSGLPVVIVNPTSVIGGGRDDFLSKIAPVFKLLGFFSSK</sequence>
<reference evidence="1 2" key="1">
    <citation type="submission" date="2020-02" db="EMBL/GenBank/DDBJ databases">
        <title>Fructobacillus sp. isolated from paper mulberry of Taiwan.</title>
        <authorList>
            <person name="Lin S.-T."/>
        </authorList>
    </citation>
    <scope>NUCLEOTIDE SEQUENCE [LARGE SCALE GENOMIC DNA]</scope>
    <source>
        <strain evidence="1 2">M1-21</strain>
    </source>
</reference>
<proteinExistence type="predicted"/>
<organism evidence="1 2">
    <name type="scientific">Fructobacillus papyrifericola</name>
    <dbReference type="NCBI Taxonomy" id="2713172"/>
    <lineage>
        <taxon>Bacteria</taxon>
        <taxon>Bacillati</taxon>
        <taxon>Bacillota</taxon>
        <taxon>Bacilli</taxon>
        <taxon>Lactobacillales</taxon>
        <taxon>Lactobacillaceae</taxon>
        <taxon>Fructobacillus</taxon>
    </lineage>
</organism>
<comment type="caution">
    <text evidence="1">The sequence shown here is derived from an EMBL/GenBank/DDBJ whole genome shotgun (WGS) entry which is preliminary data.</text>
</comment>
<name>A0ABS5QS27_9LACO</name>
<accession>A0ABS5QS27</accession>
<dbReference type="RefSeq" id="WP_213792566.1">
    <property type="nucleotide sequence ID" value="NZ_JAAMFJ010000001.1"/>
</dbReference>
<dbReference type="InterPro" id="IPR036291">
    <property type="entry name" value="NAD(P)-bd_dom_sf"/>
</dbReference>